<reference evidence="1" key="1">
    <citation type="journal article" date="2015" name="Nature">
        <title>Complex archaea that bridge the gap between prokaryotes and eukaryotes.</title>
        <authorList>
            <person name="Spang A."/>
            <person name="Saw J.H."/>
            <person name="Jorgensen S.L."/>
            <person name="Zaremba-Niedzwiedzka K."/>
            <person name="Martijn J."/>
            <person name="Lind A.E."/>
            <person name="van Eijk R."/>
            <person name="Schleper C."/>
            <person name="Guy L."/>
            <person name="Ettema T.J."/>
        </authorList>
    </citation>
    <scope>NUCLEOTIDE SEQUENCE</scope>
</reference>
<gene>
    <name evidence="1" type="ORF">LCGC14_1828950</name>
</gene>
<evidence type="ECO:0000313" key="1">
    <source>
        <dbReference type="EMBL" id="KKL97988.1"/>
    </source>
</evidence>
<protein>
    <submittedName>
        <fullName evidence="1">Uncharacterized protein</fullName>
    </submittedName>
</protein>
<comment type="caution">
    <text evidence="1">The sequence shown here is derived from an EMBL/GenBank/DDBJ whole genome shotgun (WGS) entry which is preliminary data.</text>
</comment>
<accession>A0A0F9GGW9</accession>
<organism evidence="1">
    <name type="scientific">marine sediment metagenome</name>
    <dbReference type="NCBI Taxonomy" id="412755"/>
    <lineage>
        <taxon>unclassified sequences</taxon>
        <taxon>metagenomes</taxon>
        <taxon>ecological metagenomes</taxon>
    </lineage>
</organism>
<dbReference type="AlphaFoldDB" id="A0A0F9GGW9"/>
<dbReference type="EMBL" id="LAZR01018030">
    <property type="protein sequence ID" value="KKL97988.1"/>
    <property type="molecule type" value="Genomic_DNA"/>
</dbReference>
<name>A0A0F9GGW9_9ZZZZ</name>
<proteinExistence type="predicted"/>
<sequence length="85" mass="9913">MGFLDLMPLDIFLENSALSTFIFNQNEVTLSEIFNNFDIDKIRLKNKIKEMVKLNLITIKKIAEEHDLKIIATDKLSFLILDKLK</sequence>